<evidence type="ECO:0000313" key="3">
    <source>
        <dbReference type="Proteomes" id="UP000516052"/>
    </source>
</evidence>
<keyword evidence="3" id="KW-1185">Reference proteome</keyword>
<evidence type="ECO:0000259" key="1">
    <source>
        <dbReference type="PROSITE" id="PS50011"/>
    </source>
</evidence>
<gene>
    <name evidence="2" type="ORF">IAG44_20445</name>
</gene>
<dbReference type="Gene3D" id="1.10.510.10">
    <property type="entry name" value="Transferase(Phosphotransferase) domain 1"/>
    <property type="match status" value="1"/>
</dbReference>
<dbReference type="RefSeq" id="WP_187748532.1">
    <property type="nucleotide sequence ID" value="NZ_CP060828.1"/>
</dbReference>
<dbReference type="PROSITE" id="PS50011">
    <property type="entry name" value="PROTEIN_KINASE_DOM"/>
    <property type="match status" value="1"/>
</dbReference>
<dbReference type="PANTHER" id="PTHR44329">
    <property type="entry name" value="SERINE/THREONINE-PROTEIN KINASE TNNI3K-RELATED"/>
    <property type="match status" value="1"/>
</dbReference>
<dbReference type="InterPro" id="IPR051681">
    <property type="entry name" value="Ser/Thr_Kinases-Pseudokinases"/>
</dbReference>
<dbReference type="Proteomes" id="UP000516052">
    <property type="component" value="Chromosome"/>
</dbReference>
<dbReference type="KEGG" id="sroi:IAG44_20445"/>
<sequence length="280" mass="29516">MVAFPPCPSEARAAAEAACGGPVELKELTNRRGSAVWKATGPTRAVAVKTGYDDGVSVTVREAAMLTALPGHEVTAGRYDDGAWLVTPWHDGPSTWKTFTAARAGDGDRKPALRAAVELCRAVADLHASGWIHADLQPAHGIHTPVGVRLIDFAWSRPEPHGAVDGYRGGIVHLMAPELAVAARDKQPVLATRHSDAYALAGALWTCASGAWPLDYEAAGLDRQAAGQDGIRDAIADGGIPLSPPTWPEFHNALRPALTALPEHRPTAVELAQVLLNVQA</sequence>
<evidence type="ECO:0000313" key="2">
    <source>
        <dbReference type="EMBL" id="QNP71563.1"/>
    </source>
</evidence>
<dbReference type="PANTHER" id="PTHR44329:SF214">
    <property type="entry name" value="PROTEIN KINASE DOMAIN-CONTAINING PROTEIN"/>
    <property type="match status" value="1"/>
</dbReference>
<organism evidence="2 3">
    <name type="scientific">Streptomyces roseirectus</name>
    <dbReference type="NCBI Taxonomy" id="2768066"/>
    <lineage>
        <taxon>Bacteria</taxon>
        <taxon>Bacillati</taxon>
        <taxon>Actinomycetota</taxon>
        <taxon>Actinomycetes</taxon>
        <taxon>Kitasatosporales</taxon>
        <taxon>Streptomycetaceae</taxon>
        <taxon>Streptomyces</taxon>
    </lineage>
</organism>
<dbReference type="SMART" id="SM00220">
    <property type="entry name" value="S_TKc"/>
    <property type="match status" value="1"/>
</dbReference>
<dbReference type="AlphaFoldDB" id="A0A7H0IFJ7"/>
<dbReference type="InterPro" id="IPR000719">
    <property type="entry name" value="Prot_kinase_dom"/>
</dbReference>
<proteinExistence type="predicted"/>
<name>A0A7H0IFJ7_9ACTN</name>
<dbReference type="SUPFAM" id="SSF56112">
    <property type="entry name" value="Protein kinase-like (PK-like)"/>
    <property type="match status" value="1"/>
</dbReference>
<accession>A0A7H0IFJ7</accession>
<dbReference type="InterPro" id="IPR011009">
    <property type="entry name" value="Kinase-like_dom_sf"/>
</dbReference>
<dbReference type="EMBL" id="CP060828">
    <property type="protein sequence ID" value="QNP71563.1"/>
    <property type="molecule type" value="Genomic_DNA"/>
</dbReference>
<protein>
    <recommendedName>
        <fullName evidence="1">Protein kinase domain-containing protein</fullName>
    </recommendedName>
</protein>
<dbReference type="GO" id="GO:0005524">
    <property type="term" value="F:ATP binding"/>
    <property type="evidence" value="ECO:0007669"/>
    <property type="project" value="InterPro"/>
</dbReference>
<dbReference type="GO" id="GO:0004674">
    <property type="term" value="F:protein serine/threonine kinase activity"/>
    <property type="evidence" value="ECO:0007669"/>
    <property type="project" value="TreeGrafter"/>
</dbReference>
<reference evidence="2 3" key="1">
    <citation type="submission" date="2020-08" db="EMBL/GenBank/DDBJ databases">
        <title>A novel species.</title>
        <authorList>
            <person name="Gao J."/>
        </authorList>
    </citation>
    <scope>NUCLEOTIDE SEQUENCE [LARGE SCALE GENOMIC DNA]</scope>
    <source>
        <strain evidence="2 3">CRXT-G-22</strain>
    </source>
</reference>
<feature type="domain" description="Protein kinase" evidence="1">
    <location>
        <begin position="22"/>
        <end position="280"/>
    </location>
</feature>